<dbReference type="EMBL" id="UOGK01000137">
    <property type="protein sequence ID" value="VAX38344.1"/>
    <property type="molecule type" value="Genomic_DNA"/>
</dbReference>
<organism evidence="1">
    <name type="scientific">hydrothermal vent metagenome</name>
    <dbReference type="NCBI Taxonomy" id="652676"/>
    <lineage>
        <taxon>unclassified sequences</taxon>
        <taxon>metagenomes</taxon>
        <taxon>ecological metagenomes</taxon>
    </lineage>
</organism>
<proteinExistence type="predicted"/>
<accession>A0A3B1DQE2</accession>
<evidence type="ECO:0000313" key="1">
    <source>
        <dbReference type="EMBL" id="VAX38344.1"/>
    </source>
</evidence>
<reference evidence="1" key="1">
    <citation type="submission" date="2018-06" db="EMBL/GenBank/DDBJ databases">
        <authorList>
            <person name="Zhirakovskaya E."/>
        </authorList>
    </citation>
    <scope>NUCLEOTIDE SEQUENCE</scope>
</reference>
<sequence length="293" mass="30754">MRTISSVAPFALAMTLVLGAPAVLAQDAPPEPLDSTPDPWTIKFEPNAWYVATSGNIALPGSAGSGNGSTFSVATLNLDSPRLSPLGELQLRRGDWRINAQGLGFSTDDRSSVRLGSGQIGDAPYSAGDTLRSSIDLFIFAVDGAYALHTYETGILDSGQPKFRATLLALAGVRAIDASVDAQVFGPGASLPSATAGGNGFNAHPYAGLRGEMDIYEDFTIDLLGSVGGFSLGESQSWSADIMVGFQWNPTPHFGAQIGYRRLLFGIERGEAPTEFAWNGSLAGVYVGATLRF</sequence>
<dbReference type="AlphaFoldDB" id="A0A3B1DQE2"/>
<gene>
    <name evidence="1" type="ORF">MNBD_PLANCTO03-227</name>
</gene>
<name>A0A3B1DQE2_9ZZZZ</name>
<protein>
    <submittedName>
        <fullName evidence="1">Uncharacterized protein</fullName>
    </submittedName>
</protein>